<comment type="caution">
    <text evidence="3">The sequence shown here is derived from an EMBL/GenBank/DDBJ whole genome shotgun (WGS) entry which is preliminary data.</text>
</comment>
<dbReference type="GO" id="GO:0070626">
    <property type="term" value="F:(S)-2-(5-amino-1-(5-phospho-D-ribosyl)imidazole-4-carboxamido) succinate lyase (fumarate-forming) activity"/>
    <property type="evidence" value="ECO:0007669"/>
    <property type="project" value="TreeGrafter"/>
</dbReference>
<dbReference type="PRINTS" id="PR00149">
    <property type="entry name" value="FUMRATELYASE"/>
</dbReference>
<dbReference type="AlphaFoldDB" id="A0A1G2H4S9"/>
<keyword evidence="1" id="KW-0456">Lyase</keyword>
<dbReference type="InterPro" id="IPR024083">
    <property type="entry name" value="Fumarase/histidase_N"/>
</dbReference>
<dbReference type="EMBL" id="MHOD01000030">
    <property type="protein sequence ID" value="OGZ57467.1"/>
    <property type="molecule type" value="Genomic_DNA"/>
</dbReference>
<evidence type="ECO:0000256" key="1">
    <source>
        <dbReference type="ARBA" id="ARBA00023239"/>
    </source>
</evidence>
<evidence type="ECO:0000313" key="4">
    <source>
        <dbReference type="Proteomes" id="UP000177932"/>
    </source>
</evidence>
<dbReference type="GO" id="GO:0005829">
    <property type="term" value="C:cytosol"/>
    <property type="evidence" value="ECO:0007669"/>
    <property type="project" value="TreeGrafter"/>
</dbReference>
<dbReference type="PANTHER" id="PTHR43172">
    <property type="entry name" value="ADENYLOSUCCINATE LYASE"/>
    <property type="match status" value="1"/>
</dbReference>
<dbReference type="Proteomes" id="UP000177932">
    <property type="component" value="Unassembled WGS sequence"/>
</dbReference>
<evidence type="ECO:0000313" key="3">
    <source>
        <dbReference type="EMBL" id="OGZ57467.1"/>
    </source>
</evidence>
<dbReference type="InterPro" id="IPR020557">
    <property type="entry name" value="Fumarate_lyase_CS"/>
</dbReference>
<dbReference type="InterPro" id="IPR000362">
    <property type="entry name" value="Fumarate_lyase_fam"/>
</dbReference>
<dbReference type="SUPFAM" id="SSF48557">
    <property type="entry name" value="L-aspartase-like"/>
    <property type="match status" value="1"/>
</dbReference>
<dbReference type="STRING" id="1802158.A2827_04015"/>
<organism evidence="3 4">
    <name type="scientific">Candidatus Spechtbacteria bacterium RIFCSPHIGHO2_01_FULL_43_30</name>
    <dbReference type="NCBI Taxonomy" id="1802158"/>
    <lineage>
        <taxon>Bacteria</taxon>
        <taxon>Candidatus Spechtiibacteriota</taxon>
    </lineage>
</organism>
<proteinExistence type="predicted"/>
<dbReference type="Gene3D" id="1.10.275.10">
    <property type="entry name" value="Fumarase/aspartase (N-terminal domain)"/>
    <property type="match status" value="1"/>
</dbReference>
<sequence>MDMHGRYQNIAISDIFSDRNKLGLWEGVELAVLKADAEVTGDEARISAFSEIAEIWLKNSIDIEWWKARDREIHHDYNAFLDERLRHLPVHLQAFVHPNITSYDGEEPAFASMLSSAIEFVVEALYAKLDETLANLAVKYRYTIMNARTHGQEAELQTFGARCLAWLKEIRVAHDALLTAKPNISYSKISGAIGKYGSINPDMEKAALQILELKPFYGATQIMPRILYAAVAEALCGLVLVIDKIATDIRLNARSGRPLMREPFAKKQKGSSAMPHKKNPIQLEQLEGMGRMAKGYVSMIVDNIKTWEERAIEQSCVERVAWPDLFHVTCHSILVLKNVLSGLVVYPDNMLREIRDSRGVYASSEAKEFLKERLVRYGFGYEDAYRIVQLACFNVFAPSDRWTVLRESLPGSYEKADEILYDVSFLKEESVGSIRESISLAELFYTDELEISMAQVDSYNVCLKDLFGDEKILEEWQKLFEPSFLLRHENTLYKEILGIE</sequence>
<evidence type="ECO:0000259" key="2">
    <source>
        <dbReference type="Pfam" id="PF00206"/>
    </source>
</evidence>
<feature type="domain" description="Fumarate lyase N-terminal" evidence="2">
    <location>
        <begin position="43"/>
        <end position="291"/>
    </location>
</feature>
<dbReference type="InterPro" id="IPR008948">
    <property type="entry name" value="L-Aspartase-like"/>
</dbReference>
<dbReference type="PROSITE" id="PS00163">
    <property type="entry name" value="FUMARATE_LYASES"/>
    <property type="match status" value="1"/>
</dbReference>
<dbReference type="Pfam" id="PF00206">
    <property type="entry name" value="Lyase_1"/>
    <property type="match status" value="1"/>
</dbReference>
<dbReference type="Gene3D" id="1.20.200.10">
    <property type="entry name" value="Fumarase/aspartase (Central domain)"/>
    <property type="match status" value="1"/>
</dbReference>
<dbReference type="GO" id="GO:0044208">
    <property type="term" value="P:'de novo' AMP biosynthetic process"/>
    <property type="evidence" value="ECO:0007669"/>
    <property type="project" value="TreeGrafter"/>
</dbReference>
<dbReference type="GO" id="GO:0004018">
    <property type="term" value="F:N6-(1,2-dicarboxyethyl)AMP AMP-lyase (fumarate-forming) activity"/>
    <property type="evidence" value="ECO:0007669"/>
    <property type="project" value="TreeGrafter"/>
</dbReference>
<name>A0A1G2H4S9_9BACT</name>
<reference evidence="3 4" key="1">
    <citation type="journal article" date="2016" name="Nat. Commun.">
        <title>Thousands of microbial genomes shed light on interconnected biogeochemical processes in an aquifer system.</title>
        <authorList>
            <person name="Anantharaman K."/>
            <person name="Brown C.T."/>
            <person name="Hug L.A."/>
            <person name="Sharon I."/>
            <person name="Castelle C.J."/>
            <person name="Probst A.J."/>
            <person name="Thomas B.C."/>
            <person name="Singh A."/>
            <person name="Wilkins M.J."/>
            <person name="Karaoz U."/>
            <person name="Brodie E.L."/>
            <person name="Williams K.H."/>
            <person name="Hubbard S.S."/>
            <person name="Banfield J.F."/>
        </authorList>
    </citation>
    <scope>NUCLEOTIDE SEQUENCE [LARGE SCALE GENOMIC DNA]</scope>
</reference>
<protein>
    <recommendedName>
        <fullName evidence="2">Fumarate lyase N-terminal domain-containing protein</fullName>
    </recommendedName>
</protein>
<dbReference type="InterPro" id="IPR022761">
    <property type="entry name" value="Fumarate_lyase_N"/>
</dbReference>
<dbReference type="PANTHER" id="PTHR43172:SF1">
    <property type="entry name" value="ADENYLOSUCCINATE LYASE"/>
    <property type="match status" value="1"/>
</dbReference>
<gene>
    <name evidence="3" type="ORF">A2827_04015</name>
</gene>
<accession>A0A1G2H4S9</accession>